<dbReference type="Pfam" id="PF10441">
    <property type="entry name" value="Urb2"/>
    <property type="match status" value="1"/>
</dbReference>
<name>A0ABR0TP79_AURPU</name>
<dbReference type="PANTHER" id="PTHR15682">
    <property type="entry name" value="UNHEALTHY RIBOSOME BIOGENESIS PROTEIN 2 HOMOLOG"/>
    <property type="match status" value="1"/>
</dbReference>
<feature type="domain" description="Nucleolar 27S pre-rRNA processing Urb2/Npa2 C-terminal" evidence="2">
    <location>
        <begin position="1191"/>
        <end position="1421"/>
    </location>
</feature>
<dbReference type="Proteomes" id="UP001341245">
    <property type="component" value="Unassembled WGS sequence"/>
</dbReference>
<dbReference type="PANTHER" id="PTHR15682:SF2">
    <property type="entry name" value="UNHEALTHY RIBOSOME BIOGENESIS PROTEIN 2 HOMOLOG"/>
    <property type="match status" value="1"/>
</dbReference>
<feature type="region of interest" description="Disordered" evidence="1">
    <location>
        <begin position="123"/>
        <end position="150"/>
    </location>
</feature>
<accession>A0ABR0TP79</accession>
<comment type="caution">
    <text evidence="3">The sequence shown here is derived from an EMBL/GenBank/DDBJ whole genome shotgun (WGS) entry which is preliminary data.</text>
</comment>
<evidence type="ECO:0000313" key="4">
    <source>
        <dbReference type="Proteomes" id="UP001341245"/>
    </source>
</evidence>
<dbReference type="EMBL" id="JASGXD010000004">
    <property type="protein sequence ID" value="KAK6006238.1"/>
    <property type="molecule type" value="Genomic_DNA"/>
</dbReference>
<sequence>MAAQGDASKSSLQRLLSLDKSFDSFEQRVQEAARILDISLDPQSEPQSPASSSVSHTARLDFVLRWLLDKLSAHPETCQCLQSWILLRRILERMPSAALAKSLSVANPLNTCSNALAQIFPSTSPAPATADEAKHSTKKRKRQSAANDTTSDHHALIFGQVMASIRLLITRSTQSPSATDAASENRVHALLRLDHADLIRFVKHTLHALMYLQTSHNIPTSLIASSLSLIQDLAILQPNASVDPLDISFCIECLWPAALLLQSLHSTSNSDGASQEHTQHAVRSLDRLLATHLFVPARVAFYSSKAVIQKKRQQIEVPGLVQRLDPLRSHITALLDENTLSLIKKDQLSSAYGSVPLLLDLAVRCAPIASPKQRIIEAPWIHLVFKFLSDIITFSSKTSDFMVVNQKLNEMLDVLLEKHLVLDADVLSEILDQRCSLSTSQPDFPLVAKILNMNSSIFTDISAPPAKALFEALTNNGQAEASTTSTSVSNDDWTNPRSICYKIVVPLIHAYARTRNLPAFLDQWSSCLSTQISSKATSDWLLWTDLSLEEALRAVLETSLTSVQIAELLESRQNALSQSASSSSVASSQIFANIVLLNAIIGAVKTDATIETLMPYLESLLFAVENTLSQTADISGALSAHLIGLCSRIYQLWYPIWSTSNSSEEVQTRNVAILDGPITKFALERIHNGSKSKAEAAAGTVSEVDSAFAFVASICDMQRQLTGHESDYAHLFCRAALPSTDGSRSSSYALQRPAAFLTVLTGYPKLLTCIPATERIRLFKTLFGSFISNSSQSSSVLLEFLDAVFATSDLSTKDDLFTTVCETMEDSDAPGSWLDILLQWPLKAFSRPQREKILDVTVSSATKEAFSGQAKQQALDLIAVLLELPNATAKISTAPAVLWDLAGVPLNSTELIAFQNICQRLLGHIIDTKEQDRSKSYLEQLSVLIMGFVSKQKDLGLPSTPGRILLASALLEASEARFTQEELATLPHRSSSAIDSLVKRLWETLSNSTDGKLNGDNLDTARIAVQVYTGIPESILSSGGSSTEKYAKRFAKKLRSLIEDSDDVPVPILVQCFQQLSSAASKADPIDICTTAEHLLTQETDAGQYYAITDSVIKAIQAISEDEKLSLIERILPASVQQCTAERVMLVRCIVSAMHGSRKHGTAASEAGSVSVLVRLLELLIACSEYKVHQQLVVCVTAVLREQSNLVTQYSAEMTIATVTTLASPSSPIKSVKQASLMFEGLCTITQSLLQFHRSSLGGRFHLLVPLMQRLLACLFLPSSRDAGTINRFKHPAWLDPAAAPLAVKHAQKFSRLLENLCNPPQLNVAGSRGKAAELVDETRKARMHVAQHAPHILHYYCTLILNGKLGEGMRDALTPGMWAIIDVAEIGADDSRGVKALSSSMGNADRAVLRGIWEDWRRFGGAWKG</sequence>
<keyword evidence="4" id="KW-1185">Reference proteome</keyword>
<evidence type="ECO:0000259" key="2">
    <source>
        <dbReference type="Pfam" id="PF10441"/>
    </source>
</evidence>
<dbReference type="InterPro" id="IPR018849">
    <property type="entry name" value="Urb2/Npa2_C"/>
</dbReference>
<protein>
    <recommendedName>
        <fullName evidence="2">Nucleolar 27S pre-rRNA processing Urb2/Npa2 C-terminal domain-containing protein</fullName>
    </recommendedName>
</protein>
<reference evidence="3 4" key="1">
    <citation type="submission" date="2023-11" db="EMBL/GenBank/DDBJ databases">
        <title>Draft genome sequence and annotation of the polyextremotolerant black yeast-like fungus Aureobasidium pullulans NRRL 62042.</title>
        <authorList>
            <person name="Dielentheis-Frenken M.R.E."/>
            <person name="Wibberg D."/>
            <person name="Blank L.M."/>
            <person name="Tiso T."/>
        </authorList>
    </citation>
    <scope>NUCLEOTIDE SEQUENCE [LARGE SCALE GENOMIC DNA]</scope>
    <source>
        <strain evidence="3 4">NRRL 62042</strain>
    </source>
</reference>
<evidence type="ECO:0000256" key="1">
    <source>
        <dbReference type="SAM" id="MobiDB-lite"/>
    </source>
</evidence>
<gene>
    <name evidence="3" type="ORF">QM012_006648</name>
</gene>
<proteinExistence type="predicted"/>
<dbReference type="InterPro" id="IPR052609">
    <property type="entry name" value="Ribosome_Biogenesis_Reg"/>
</dbReference>
<organism evidence="3 4">
    <name type="scientific">Aureobasidium pullulans</name>
    <name type="common">Black yeast</name>
    <name type="synonym">Pullularia pullulans</name>
    <dbReference type="NCBI Taxonomy" id="5580"/>
    <lineage>
        <taxon>Eukaryota</taxon>
        <taxon>Fungi</taxon>
        <taxon>Dikarya</taxon>
        <taxon>Ascomycota</taxon>
        <taxon>Pezizomycotina</taxon>
        <taxon>Dothideomycetes</taxon>
        <taxon>Dothideomycetidae</taxon>
        <taxon>Dothideales</taxon>
        <taxon>Saccotheciaceae</taxon>
        <taxon>Aureobasidium</taxon>
    </lineage>
</organism>
<evidence type="ECO:0000313" key="3">
    <source>
        <dbReference type="EMBL" id="KAK6006238.1"/>
    </source>
</evidence>